<feature type="transmembrane region" description="Helical" evidence="6">
    <location>
        <begin position="352"/>
        <end position="377"/>
    </location>
</feature>
<dbReference type="Proteomes" id="UP000239352">
    <property type="component" value="Unassembled WGS sequence"/>
</dbReference>
<feature type="transmembrane region" description="Helical" evidence="6">
    <location>
        <begin position="51"/>
        <end position="71"/>
    </location>
</feature>
<feature type="transmembrane region" description="Helical" evidence="6">
    <location>
        <begin position="145"/>
        <end position="165"/>
    </location>
</feature>
<dbReference type="EMBL" id="PVSR01000002">
    <property type="protein sequence ID" value="PRW64731.1"/>
    <property type="molecule type" value="Genomic_DNA"/>
</dbReference>
<dbReference type="CDD" id="cd17365">
    <property type="entry name" value="MFS_PcaK_like"/>
    <property type="match status" value="1"/>
</dbReference>
<accession>A0A2T0H043</accession>
<dbReference type="Pfam" id="PF07690">
    <property type="entry name" value="MFS_1"/>
    <property type="match status" value="1"/>
</dbReference>
<evidence type="ECO:0000256" key="3">
    <source>
        <dbReference type="ARBA" id="ARBA00022989"/>
    </source>
</evidence>
<evidence type="ECO:0000313" key="8">
    <source>
        <dbReference type="EMBL" id="PRW64731.1"/>
    </source>
</evidence>
<sequence>MSGVGTTGRAGAGWVLPLCWAAVLLDGFDLVVLGTVLPVMLENEVWGLDPASASVVSTVGLIGMMVGALTIGVITDLIGRRRVLLVAVTTFSVFTLLCAVAPSVFVFGLLRFLAGLGLGGCLPTAITLSTEYARGNRSGTATTTIMTGYHVGAVLTALLGIGLIPGFGWQAMFVAGAAPALVLVPLMVRYLPESEVFRRREERTRRQSGGATARESISLLFRDGMAASTVAFWTASFLGLILVYGLNTWLPEIMRTAGYPLGTSLELLLTLNAGAVAGLVVAGNVADRAGVKSSTVSWFGAAAVMLALLSVKLPAFGLYTAVFLAGFFVFSAQVLVYAFVGRSYPVDSRATGLGWTTGVGRIGAISGPLIGGALLTAGIAYPWGFYVFGVIGALAALAVGIAARPGRHVEDSPEGAVPERAGSDESVATG</sequence>
<comment type="subcellular location">
    <subcellularLocation>
        <location evidence="1">Cell membrane</location>
        <topology evidence="1">Multi-pass membrane protein</topology>
    </subcellularLocation>
</comment>
<evidence type="ECO:0000256" key="1">
    <source>
        <dbReference type="ARBA" id="ARBA00004651"/>
    </source>
</evidence>
<dbReference type="RefSeq" id="WP_106112306.1">
    <property type="nucleotide sequence ID" value="NZ_PVSR01000002.1"/>
</dbReference>
<evidence type="ECO:0000256" key="4">
    <source>
        <dbReference type="ARBA" id="ARBA00023136"/>
    </source>
</evidence>
<keyword evidence="4 6" id="KW-0472">Membrane</keyword>
<feature type="transmembrane region" description="Helical" evidence="6">
    <location>
        <begin position="12"/>
        <end position="39"/>
    </location>
</feature>
<feature type="domain" description="Major facilitator superfamily (MFS) profile" evidence="7">
    <location>
        <begin position="15"/>
        <end position="407"/>
    </location>
</feature>
<dbReference type="PROSITE" id="PS50850">
    <property type="entry name" value="MFS"/>
    <property type="match status" value="1"/>
</dbReference>
<feature type="transmembrane region" description="Helical" evidence="6">
    <location>
        <begin position="112"/>
        <end position="133"/>
    </location>
</feature>
<feature type="transmembrane region" description="Helical" evidence="6">
    <location>
        <begin position="224"/>
        <end position="247"/>
    </location>
</feature>
<dbReference type="AlphaFoldDB" id="A0A2T0H043"/>
<evidence type="ECO:0000256" key="5">
    <source>
        <dbReference type="SAM" id="MobiDB-lite"/>
    </source>
</evidence>
<dbReference type="InterPro" id="IPR036259">
    <property type="entry name" value="MFS_trans_sf"/>
</dbReference>
<name>A0A2T0H043_ACTMO</name>
<feature type="transmembrane region" description="Helical" evidence="6">
    <location>
        <begin position="321"/>
        <end position="340"/>
    </location>
</feature>
<comment type="caution">
    <text evidence="8">The sequence shown here is derived from an EMBL/GenBank/DDBJ whole genome shotgun (WGS) entry which is preliminary data.</text>
</comment>
<dbReference type="GO" id="GO:0046943">
    <property type="term" value="F:carboxylic acid transmembrane transporter activity"/>
    <property type="evidence" value="ECO:0007669"/>
    <property type="project" value="TreeGrafter"/>
</dbReference>
<evidence type="ECO:0000256" key="2">
    <source>
        <dbReference type="ARBA" id="ARBA00022692"/>
    </source>
</evidence>
<feature type="region of interest" description="Disordered" evidence="5">
    <location>
        <begin position="408"/>
        <end position="430"/>
    </location>
</feature>
<evidence type="ECO:0000313" key="9">
    <source>
        <dbReference type="Proteomes" id="UP000239352"/>
    </source>
</evidence>
<organism evidence="8 9">
    <name type="scientific">Actinopolyspora mortivallis</name>
    <dbReference type="NCBI Taxonomy" id="33906"/>
    <lineage>
        <taxon>Bacteria</taxon>
        <taxon>Bacillati</taxon>
        <taxon>Actinomycetota</taxon>
        <taxon>Actinomycetes</taxon>
        <taxon>Actinopolysporales</taxon>
        <taxon>Actinopolysporaceae</taxon>
        <taxon>Actinopolyspora</taxon>
    </lineage>
</organism>
<keyword evidence="2 6" id="KW-0812">Transmembrane</keyword>
<reference evidence="8 9" key="1">
    <citation type="submission" date="2018-03" db="EMBL/GenBank/DDBJ databases">
        <title>Actinopolyspora mortivallis from Sahara, screening for active biomolecules.</title>
        <authorList>
            <person name="Selama O."/>
            <person name="Wellington E.M.H."/>
            <person name="Hacene H."/>
        </authorList>
    </citation>
    <scope>NUCLEOTIDE SEQUENCE [LARGE SCALE GENOMIC DNA]</scope>
    <source>
        <strain evidence="8 9">M5A</strain>
    </source>
</reference>
<dbReference type="GO" id="GO:0005886">
    <property type="term" value="C:plasma membrane"/>
    <property type="evidence" value="ECO:0007669"/>
    <property type="project" value="UniProtKB-SubCell"/>
</dbReference>
<keyword evidence="3 6" id="KW-1133">Transmembrane helix</keyword>
<feature type="transmembrane region" description="Helical" evidence="6">
    <location>
        <begin position="383"/>
        <end position="403"/>
    </location>
</feature>
<evidence type="ECO:0000256" key="6">
    <source>
        <dbReference type="SAM" id="Phobius"/>
    </source>
</evidence>
<proteinExistence type="predicted"/>
<evidence type="ECO:0000259" key="7">
    <source>
        <dbReference type="PROSITE" id="PS50850"/>
    </source>
</evidence>
<protein>
    <submittedName>
        <fullName evidence="8">MFS transporter</fullName>
    </submittedName>
</protein>
<feature type="transmembrane region" description="Helical" evidence="6">
    <location>
        <begin position="83"/>
        <end position="106"/>
    </location>
</feature>
<dbReference type="InterPro" id="IPR011701">
    <property type="entry name" value="MFS"/>
</dbReference>
<dbReference type="Gene3D" id="1.20.1250.20">
    <property type="entry name" value="MFS general substrate transporter like domains"/>
    <property type="match status" value="1"/>
</dbReference>
<dbReference type="PANTHER" id="PTHR23508:SF10">
    <property type="entry name" value="CARBOXYLIC ACID TRANSPORTER PROTEIN HOMOLOG"/>
    <property type="match status" value="1"/>
</dbReference>
<keyword evidence="9" id="KW-1185">Reference proteome</keyword>
<gene>
    <name evidence="8" type="ORF">CEP50_02515</name>
</gene>
<dbReference type="PANTHER" id="PTHR23508">
    <property type="entry name" value="CARBOXYLIC ACID TRANSPORTER PROTEIN HOMOLOG"/>
    <property type="match status" value="1"/>
</dbReference>
<feature type="transmembrane region" description="Helical" evidence="6">
    <location>
        <begin position="171"/>
        <end position="191"/>
    </location>
</feature>
<dbReference type="InParanoid" id="A0A2T0H043"/>
<dbReference type="STRING" id="1050202.GCA_000384035_00753"/>
<dbReference type="SUPFAM" id="SSF103473">
    <property type="entry name" value="MFS general substrate transporter"/>
    <property type="match status" value="1"/>
</dbReference>
<feature type="transmembrane region" description="Helical" evidence="6">
    <location>
        <begin position="298"/>
        <end position="315"/>
    </location>
</feature>
<feature type="transmembrane region" description="Helical" evidence="6">
    <location>
        <begin position="267"/>
        <end position="286"/>
    </location>
</feature>
<dbReference type="InterPro" id="IPR020846">
    <property type="entry name" value="MFS_dom"/>
</dbReference>